<proteinExistence type="predicted"/>
<evidence type="ECO:0008006" key="4">
    <source>
        <dbReference type="Google" id="ProtNLM"/>
    </source>
</evidence>
<evidence type="ECO:0000256" key="1">
    <source>
        <dbReference type="SAM" id="SignalP"/>
    </source>
</evidence>
<evidence type="ECO:0000313" key="3">
    <source>
        <dbReference type="Proteomes" id="UP000185663"/>
    </source>
</evidence>
<reference evidence="2 3" key="1">
    <citation type="submission" date="2016-10" db="EMBL/GenBank/DDBJ databases">
        <authorList>
            <person name="de Groot N.N."/>
        </authorList>
    </citation>
    <scope>NUCLEOTIDE SEQUENCE [LARGE SCALE GENOMIC DNA]</scope>
    <source>
        <strain evidence="2 3">DSM 22126</strain>
    </source>
</reference>
<feature type="signal peptide" evidence="1">
    <location>
        <begin position="1"/>
        <end position="23"/>
    </location>
</feature>
<keyword evidence="1" id="KW-0732">Signal</keyword>
<keyword evidence="3" id="KW-1185">Reference proteome</keyword>
<dbReference type="AlphaFoldDB" id="A0A1H1V8N3"/>
<evidence type="ECO:0000313" key="2">
    <source>
        <dbReference type="EMBL" id="SDS81147.1"/>
    </source>
</evidence>
<name>A0A1H1V8N3_9CELL</name>
<gene>
    <name evidence="2" type="ORF">SAMN04489860_2428</name>
</gene>
<dbReference type="STRING" id="545619.SAMN04489860_2428"/>
<feature type="chain" id="PRO_5009262998" description="Secreted protein" evidence="1">
    <location>
        <begin position="24"/>
        <end position="117"/>
    </location>
</feature>
<dbReference type="OrthoDB" id="5007588at2"/>
<accession>A0A1H1V8N3</accession>
<protein>
    <recommendedName>
        <fullName evidence="4">Secreted protein</fullName>
    </recommendedName>
</protein>
<dbReference type="RefSeq" id="WP_083372666.1">
    <property type="nucleotide sequence ID" value="NZ_LT629776.1"/>
</dbReference>
<dbReference type="EMBL" id="LT629776">
    <property type="protein sequence ID" value="SDS81147.1"/>
    <property type="molecule type" value="Genomic_DNA"/>
</dbReference>
<sequence>MRIVRSISAGVAALALVAAGAGAATAKGNPDICRYDGEGWMEKVDVSGNHQGVQVDAPDGLVIVGYCVKAGSSKGRSGGGQEVNYLDDGVDSLTITHSSGKDVSHYQVLVSEGYVIG</sequence>
<dbReference type="Proteomes" id="UP000185663">
    <property type="component" value="Chromosome I"/>
</dbReference>
<organism evidence="2 3">
    <name type="scientific">Paraoerskovia marina</name>
    <dbReference type="NCBI Taxonomy" id="545619"/>
    <lineage>
        <taxon>Bacteria</taxon>
        <taxon>Bacillati</taxon>
        <taxon>Actinomycetota</taxon>
        <taxon>Actinomycetes</taxon>
        <taxon>Micrococcales</taxon>
        <taxon>Cellulomonadaceae</taxon>
        <taxon>Paraoerskovia</taxon>
    </lineage>
</organism>